<gene>
    <name evidence="5" type="ORF">EAS64_08620</name>
</gene>
<dbReference type="EMBL" id="RPFW01000001">
    <property type="protein sequence ID" value="TVZ07334.1"/>
    <property type="molecule type" value="Genomic_DNA"/>
</dbReference>
<proteinExistence type="predicted"/>
<dbReference type="Proteomes" id="UP000460272">
    <property type="component" value="Unassembled WGS sequence"/>
</dbReference>
<keyword evidence="6" id="KW-1185">Reference proteome</keyword>
<dbReference type="CDD" id="cd00038">
    <property type="entry name" value="CAP_ED"/>
    <property type="match status" value="1"/>
</dbReference>
<dbReference type="InterPro" id="IPR036188">
    <property type="entry name" value="FAD/NAD-bd_sf"/>
</dbReference>
<dbReference type="InterPro" id="IPR050097">
    <property type="entry name" value="Ferredoxin-NADP_redctase_2"/>
</dbReference>
<dbReference type="AlphaFoldDB" id="A0A6P2C7F5"/>
<protein>
    <submittedName>
        <fullName evidence="5">Thioredoxin reductase</fullName>
    </submittedName>
</protein>
<evidence type="ECO:0000256" key="1">
    <source>
        <dbReference type="ARBA" id="ARBA00022630"/>
    </source>
</evidence>
<dbReference type="Pfam" id="PF00027">
    <property type="entry name" value="cNMP_binding"/>
    <property type="match status" value="1"/>
</dbReference>
<dbReference type="InterPro" id="IPR014710">
    <property type="entry name" value="RmlC-like_jellyroll"/>
</dbReference>
<dbReference type="Gene3D" id="3.50.50.60">
    <property type="entry name" value="FAD/NAD(P)-binding domain"/>
    <property type="match status" value="2"/>
</dbReference>
<reference evidence="5 6" key="1">
    <citation type="submission" date="2018-11" db="EMBL/GenBank/DDBJ databases">
        <title>Trebonia kvetii gen.nov., sp.nov., a novel acidophilic actinobacterium, and proposal of the new actinobacterial family Treboniaceae fam. nov.</title>
        <authorList>
            <person name="Rapoport D."/>
            <person name="Sagova-Mareckova M."/>
            <person name="Sedlacek I."/>
            <person name="Provaznik J."/>
            <person name="Kralova S."/>
            <person name="Pavlinic D."/>
            <person name="Benes V."/>
            <person name="Kopecky J."/>
        </authorList>
    </citation>
    <scope>NUCLEOTIDE SEQUENCE [LARGE SCALE GENOMIC DNA]</scope>
    <source>
        <strain evidence="5 6">15Tr583</strain>
    </source>
</reference>
<dbReference type="PRINTS" id="PR00469">
    <property type="entry name" value="PNDRDTASEII"/>
</dbReference>
<comment type="catalytic activity">
    <reaction evidence="3">
        <text>[thioredoxin]-dithiol + NADP(+) = [thioredoxin]-disulfide + NADPH + H(+)</text>
        <dbReference type="Rhea" id="RHEA:20345"/>
        <dbReference type="Rhea" id="RHEA-COMP:10698"/>
        <dbReference type="Rhea" id="RHEA-COMP:10700"/>
        <dbReference type="ChEBI" id="CHEBI:15378"/>
        <dbReference type="ChEBI" id="CHEBI:29950"/>
        <dbReference type="ChEBI" id="CHEBI:50058"/>
        <dbReference type="ChEBI" id="CHEBI:57783"/>
        <dbReference type="ChEBI" id="CHEBI:58349"/>
        <dbReference type="EC" id="1.8.1.9"/>
    </reaction>
</comment>
<evidence type="ECO:0000313" key="6">
    <source>
        <dbReference type="Proteomes" id="UP000460272"/>
    </source>
</evidence>
<dbReference type="SUPFAM" id="SSF51206">
    <property type="entry name" value="cAMP-binding domain-like"/>
    <property type="match status" value="1"/>
</dbReference>
<keyword evidence="1" id="KW-0285">Flavoprotein</keyword>
<dbReference type="SUPFAM" id="SSF51905">
    <property type="entry name" value="FAD/NAD(P)-binding domain"/>
    <property type="match status" value="1"/>
</dbReference>
<dbReference type="Pfam" id="PF07992">
    <property type="entry name" value="Pyr_redox_2"/>
    <property type="match status" value="1"/>
</dbReference>
<dbReference type="PANTHER" id="PTHR48105">
    <property type="entry name" value="THIOREDOXIN REDUCTASE 1-RELATED-RELATED"/>
    <property type="match status" value="1"/>
</dbReference>
<accession>A0A6P2C7F5</accession>
<keyword evidence="2" id="KW-0560">Oxidoreductase</keyword>
<dbReference type="Gene3D" id="2.60.120.10">
    <property type="entry name" value="Jelly Rolls"/>
    <property type="match status" value="1"/>
</dbReference>
<dbReference type="PRINTS" id="PR00368">
    <property type="entry name" value="FADPNR"/>
</dbReference>
<evidence type="ECO:0000313" key="5">
    <source>
        <dbReference type="EMBL" id="TVZ07334.1"/>
    </source>
</evidence>
<dbReference type="SMART" id="SM00100">
    <property type="entry name" value="cNMP"/>
    <property type="match status" value="1"/>
</dbReference>
<organism evidence="5 6">
    <name type="scientific">Trebonia kvetii</name>
    <dbReference type="NCBI Taxonomy" id="2480626"/>
    <lineage>
        <taxon>Bacteria</taxon>
        <taxon>Bacillati</taxon>
        <taxon>Actinomycetota</taxon>
        <taxon>Actinomycetes</taxon>
        <taxon>Streptosporangiales</taxon>
        <taxon>Treboniaceae</taxon>
        <taxon>Trebonia</taxon>
    </lineage>
</organism>
<dbReference type="InterPro" id="IPR000595">
    <property type="entry name" value="cNMP-bd_dom"/>
</dbReference>
<evidence type="ECO:0000256" key="2">
    <source>
        <dbReference type="ARBA" id="ARBA00023002"/>
    </source>
</evidence>
<evidence type="ECO:0000256" key="3">
    <source>
        <dbReference type="ARBA" id="ARBA00048132"/>
    </source>
</evidence>
<sequence>MGQDASPQLGDELFARLVDYGTPQETRPGDVLFRPGDVDVDLIVVARGSVDVIRTETADVPAGTVAKVRAGGFVGELSLLTGQNVYLLCLVREAGTVYRVTPERLRELMANDGELSDIIFRALIARRELLQRSAGARAVEIVGNPRSAAGLALRTYAARQRLIHVWLDADSPAGEALMGSSGLTEDDLPAVVMPGATLKRATPGTLGQQLNLTYHRSSKKPVDVTMVGAGPAGLAAAVYGASEGLDTVLLDAVGTGGQAAASSRIENYLGFPFGLSGADLTGRAVLQALKFGAQLASPCQAVKLDTDRNGGRVRLHLPEGDFLDSKAVVIATGARYRALPLERWPDFEGAGIYYAATELEARGCVGSPVTVIGGANSAGQAALYLAGRGSDVSLVVRGSDIAAEMSAYLVDRLLVHPRVTVRCRSEVTRLDGADFLEEISITDRAANTTRAQPCAGLFCFIGAEPATSWLTGIATVDNGFIRTDVQLNNADLGPAWADLGRTPLPFETNVPGVFAVGDVRSGSMKRVAAATGEGASAIASVHKAISGFGYRLPKQERAGDHDARDGRRLARTGTLLVPEDFRGVRIVASELEPPNGIEPLTSLSARCARSDAASSGWP</sequence>
<dbReference type="GO" id="GO:0004791">
    <property type="term" value="F:thioredoxin-disulfide reductase (NADPH) activity"/>
    <property type="evidence" value="ECO:0007669"/>
    <property type="project" value="UniProtKB-EC"/>
</dbReference>
<name>A0A6P2C7F5_9ACTN</name>
<feature type="domain" description="Cyclic nucleotide-binding" evidence="4">
    <location>
        <begin position="5"/>
        <end position="126"/>
    </location>
</feature>
<evidence type="ECO:0000259" key="4">
    <source>
        <dbReference type="PROSITE" id="PS50042"/>
    </source>
</evidence>
<dbReference type="PROSITE" id="PS50042">
    <property type="entry name" value="CNMP_BINDING_3"/>
    <property type="match status" value="1"/>
</dbReference>
<dbReference type="InterPro" id="IPR023753">
    <property type="entry name" value="FAD/NAD-binding_dom"/>
</dbReference>
<dbReference type="InterPro" id="IPR018490">
    <property type="entry name" value="cNMP-bd_dom_sf"/>
</dbReference>
<comment type="caution">
    <text evidence="5">The sequence shown here is derived from an EMBL/GenBank/DDBJ whole genome shotgun (WGS) entry which is preliminary data.</text>
</comment>